<dbReference type="PANTHER" id="PTHR24061:SF0">
    <property type="entry name" value="C-FAMILY ODORANT RECEPTOR OLFCT1"/>
    <property type="match status" value="1"/>
</dbReference>
<evidence type="ECO:0000256" key="10">
    <source>
        <dbReference type="ARBA" id="ARBA00023180"/>
    </source>
</evidence>
<evidence type="ECO:0000259" key="14">
    <source>
        <dbReference type="PROSITE" id="PS50259"/>
    </source>
</evidence>
<dbReference type="Pfam" id="PF01094">
    <property type="entry name" value="ANF_receptor"/>
    <property type="match status" value="1"/>
</dbReference>
<dbReference type="InterPro" id="IPR001828">
    <property type="entry name" value="ANF_lig-bd_rcpt"/>
</dbReference>
<dbReference type="FunFam" id="3.40.50.2300:FF:000125">
    <property type="entry name" value="Vomeronasal 2, receptor 88"/>
    <property type="match status" value="1"/>
</dbReference>
<dbReference type="PRINTS" id="PR01535">
    <property type="entry name" value="VOMERONASL2R"/>
</dbReference>
<dbReference type="InterPro" id="IPR000337">
    <property type="entry name" value="GPCR_3"/>
</dbReference>
<dbReference type="STRING" id="137246.A0A401T413"/>
<gene>
    <name evidence="15" type="ORF">chiPu_0015872</name>
</gene>
<evidence type="ECO:0000256" key="12">
    <source>
        <dbReference type="SAM" id="Phobius"/>
    </source>
</evidence>
<dbReference type="Gene3D" id="2.10.50.30">
    <property type="entry name" value="GPCR, family 3, nine cysteines domain"/>
    <property type="match status" value="1"/>
</dbReference>
<feature type="transmembrane region" description="Helical" evidence="12">
    <location>
        <begin position="639"/>
        <end position="659"/>
    </location>
</feature>
<dbReference type="InterPro" id="IPR011500">
    <property type="entry name" value="GPCR_3_9-Cys_dom"/>
</dbReference>
<keyword evidence="8 12" id="KW-0472">Membrane</keyword>
<feature type="transmembrane region" description="Helical" evidence="12">
    <location>
        <begin position="759"/>
        <end position="783"/>
    </location>
</feature>
<dbReference type="PRINTS" id="PR00248">
    <property type="entry name" value="GPCRMGR"/>
</dbReference>
<dbReference type="CDD" id="cd15283">
    <property type="entry name" value="7tmC_V2R_pheromone"/>
    <property type="match status" value="1"/>
</dbReference>
<keyword evidence="9" id="KW-0675">Receptor</keyword>
<dbReference type="Proteomes" id="UP000287033">
    <property type="component" value="Unassembled WGS sequence"/>
</dbReference>
<evidence type="ECO:0000313" key="15">
    <source>
        <dbReference type="EMBL" id="GCC37368.1"/>
    </source>
</evidence>
<evidence type="ECO:0000256" key="2">
    <source>
        <dbReference type="ARBA" id="ARBA00007242"/>
    </source>
</evidence>
<reference evidence="15 16" key="1">
    <citation type="journal article" date="2018" name="Nat. Ecol. Evol.">
        <title>Shark genomes provide insights into elasmobranch evolution and the origin of vertebrates.</title>
        <authorList>
            <person name="Hara Y"/>
            <person name="Yamaguchi K"/>
            <person name="Onimaru K"/>
            <person name="Kadota M"/>
            <person name="Koyanagi M"/>
            <person name="Keeley SD"/>
            <person name="Tatsumi K"/>
            <person name="Tanaka K"/>
            <person name="Motone F"/>
            <person name="Kageyama Y"/>
            <person name="Nozu R"/>
            <person name="Adachi N"/>
            <person name="Nishimura O"/>
            <person name="Nakagawa R"/>
            <person name="Tanegashima C"/>
            <person name="Kiyatake I"/>
            <person name="Matsumoto R"/>
            <person name="Murakumo K"/>
            <person name="Nishida K"/>
            <person name="Terakita A"/>
            <person name="Kuratani S"/>
            <person name="Sato K"/>
            <person name="Hyodo S Kuraku.S."/>
        </authorList>
    </citation>
    <scope>NUCLEOTIDE SEQUENCE [LARGE SCALE GENOMIC DNA]</scope>
</reference>
<feature type="transmembrane region" description="Helical" evidence="12">
    <location>
        <begin position="671"/>
        <end position="695"/>
    </location>
</feature>
<dbReference type="PANTHER" id="PTHR24061">
    <property type="entry name" value="CALCIUM-SENSING RECEPTOR-RELATED"/>
    <property type="match status" value="1"/>
</dbReference>
<evidence type="ECO:0000256" key="13">
    <source>
        <dbReference type="SAM" id="SignalP"/>
    </source>
</evidence>
<keyword evidence="16" id="KW-1185">Reference proteome</keyword>
<dbReference type="FunFam" id="3.40.50.2300:FF:000519">
    <property type="entry name" value="Vomeronasal 2 receptor, a18"/>
    <property type="match status" value="1"/>
</dbReference>
<feature type="domain" description="G-protein coupled receptors family 3 profile" evidence="14">
    <location>
        <begin position="601"/>
        <end position="864"/>
    </location>
</feature>
<dbReference type="InterPro" id="IPR017979">
    <property type="entry name" value="GPCR_3_CS"/>
</dbReference>
<dbReference type="PROSITE" id="PS50259">
    <property type="entry name" value="G_PROTEIN_RECEP_F3_4"/>
    <property type="match status" value="1"/>
</dbReference>
<evidence type="ECO:0000256" key="11">
    <source>
        <dbReference type="ARBA" id="ARBA00023224"/>
    </source>
</evidence>
<evidence type="ECO:0000256" key="5">
    <source>
        <dbReference type="ARBA" id="ARBA00022729"/>
    </source>
</evidence>
<feature type="transmembrane region" description="Helical" evidence="12">
    <location>
        <begin position="716"/>
        <end position="734"/>
    </location>
</feature>
<comment type="subcellular location">
    <subcellularLocation>
        <location evidence="1">Cell membrane</location>
        <topology evidence="1">Multi-pass membrane protein</topology>
    </subcellularLocation>
</comment>
<evidence type="ECO:0000256" key="4">
    <source>
        <dbReference type="ARBA" id="ARBA00022692"/>
    </source>
</evidence>
<dbReference type="Pfam" id="PF00003">
    <property type="entry name" value="7tm_3"/>
    <property type="match status" value="1"/>
</dbReference>
<evidence type="ECO:0000256" key="1">
    <source>
        <dbReference type="ARBA" id="ARBA00004651"/>
    </source>
</evidence>
<dbReference type="InterPro" id="IPR038550">
    <property type="entry name" value="GPCR_3_9-Cys_sf"/>
</dbReference>
<dbReference type="EMBL" id="BEZZ01000986">
    <property type="protein sequence ID" value="GCC37368.1"/>
    <property type="molecule type" value="Genomic_DNA"/>
</dbReference>
<feature type="transmembrane region" description="Helical" evidence="12">
    <location>
        <begin position="795"/>
        <end position="815"/>
    </location>
</feature>
<dbReference type="GO" id="GO:0005886">
    <property type="term" value="C:plasma membrane"/>
    <property type="evidence" value="ECO:0007669"/>
    <property type="project" value="UniProtKB-SubCell"/>
</dbReference>
<feature type="chain" id="PRO_5019576524" description="G-protein coupled receptors family 3 profile domain-containing protein" evidence="13">
    <location>
        <begin position="21"/>
        <end position="864"/>
    </location>
</feature>
<feature type="signal peptide" evidence="13">
    <location>
        <begin position="1"/>
        <end position="20"/>
    </location>
</feature>
<keyword evidence="4 12" id="KW-0812">Transmembrane</keyword>
<keyword evidence="5 13" id="KW-0732">Signal</keyword>
<keyword evidence="10" id="KW-0325">Glycoprotein</keyword>
<feature type="transmembrane region" description="Helical" evidence="12">
    <location>
        <begin position="827"/>
        <end position="850"/>
    </location>
</feature>
<dbReference type="OrthoDB" id="5984008at2759"/>
<comment type="similarity">
    <text evidence="2">Belongs to the G-protein coupled receptor 3 family.</text>
</comment>
<keyword evidence="3" id="KW-1003">Cell membrane</keyword>
<comment type="caution">
    <text evidence="15">The sequence shown here is derived from an EMBL/GenBank/DDBJ whole genome shotgun (WGS) entry which is preliminary data.</text>
</comment>
<evidence type="ECO:0000313" key="16">
    <source>
        <dbReference type="Proteomes" id="UP000287033"/>
    </source>
</evidence>
<dbReference type="InterPro" id="IPR017978">
    <property type="entry name" value="GPCR_3_C"/>
</dbReference>
<evidence type="ECO:0000256" key="9">
    <source>
        <dbReference type="ARBA" id="ARBA00023170"/>
    </source>
</evidence>
<dbReference type="InterPro" id="IPR000068">
    <property type="entry name" value="GPCR_3_Ca_sens_rcpt-rel"/>
</dbReference>
<evidence type="ECO:0000256" key="3">
    <source>
        <dbReference type="ARBA" id="ARBA00022475"/>
    </source>
</evidence>
<evidence type="ECO:0000256" key="8">
    <source>
        <dbReference type="ARBA" id="ARBA00023136"/>
    </source>
</evidence>
<accession>A0A401T413</accession>
<dbReference type="PROSITE" id="PS00981">
    <property type="entry name" value="G_PROTEIN_RECEP_F3_3"/>
    <property type="match status" value="1"/>
</dbReference>
<organism evidence="15 16">
    <name type="scientific">Chiloscyllium punctatum</name>
    <name type="common">Brownbanded bambooshark</name>
    <name type="synonym">Hemiscyllium punctatum</name>
    <dbReference type="NCBI Taxonomy" id="137246"/>
    <lineage>
        <taxon>Eukaryota</taxon>
        <taxon>Metazoa</taxon>
        <taxon>Chordata</taxon>
        <taxon>Craniata</taxon>
        <taxon>Vertebrata</taxon>
        <taxon>Chondrichthyes</taxon>
        <taxon>Elasmobranchii</taxon>
        <taxon>Galeomorphii</taxon>
        <taxon>Galeoidea</taxon>
        <taxon>Orectolobiformes</taxon>
        <taxon>Hemiscylliidae</taxon>
        <taxon>Chiloscyllium</taxon>
    </lineage>
</organism>
<feature type="transmembrane region" description="Helical" evidence="12">
    <location>
        <begin position="601"/>
        <end position="627"/>
    </location>
</feature>
<keyword evidence="11" id="KW-0807">Transducer</keyword>
<evidence type="ECO:0000256" key="7">
    <source>
        <dbReference type="ARBA" id="ARBA00023040"/>
    </source>
</evidence>
<dbReference type="GO" id="GO:0004930">
    <property type="term" value="F:G protein-coupled receptor activity"/>
    <property type="evidence" value="ECO:0007669"/>
    <property type="project" value="UniProtKB-KW"/>
</dbReference>
<dbReference type="AlphaFoldDB" id="A0A401T413"/>
<dbReference type="CDD" id="cd06364">
    <property type="entry name" value="PBP1_CaSR"/>
    <property type="match status" value="1"/>
</dbReference>
<dbReference type="Gene3D" id="3.40.50.2300">
    <property type="match status" value="2"/>
</dbReference>
<keyword evidence="7" id="KW-0297">G-protein coupled receptor</keyword>
<sequence length="864" mass="96453">MHFNTILGIWLLIFFEEVSSEGESSCRLQDKFITRGLMKDGDVVLGGLFIVHFRTTLLNNSLQTKPEEVRCREFNLRGLRWVQTMIFTIDEINRDPDLLPNTTLGYKIVDSCDVSSEALKGAFEILNGGERASSHAICSGFPSVPIIIGDAGSSRSAAVSRILELFDIPLISYFASCACLSDRTNYPTFFRTVPSDAVQIKALLRLVNYFKWNWIGVVAVDSDYGRFAIQSLAEEIWNSNVCIAYTEFISSGGASDRMSKIVDTIKQSSAKVIILVCGESDTFALIKELRKRNITNLQLVASEAWVTSSLIWTKESQDILTGTIGFGIRKAEIPGLREFLVNFHPSTSPDNPFVEELWEEVFGCKIRPSDRTSEQNESQFSTKLCTGTEDLNLTQNVYTDVSQLRVSYNVYKAVYAVAYALHNLQSCINGKGPFINNSCGQRSNIIPWQLLHYLKEVKFMNKFGEEVSFDSNGDPIASYDLINWQRSADGSVKFVKVGFYDTALPEGEKLVLDERIIVWHEHQNLVPVSVCNDNCPTGTRKATRRGEPICCFDCLPCADGEISNKTDSIECMKCSLDYWSNDNRNECIPKENEYVSFQDGIGIALTVTSLLGACITVAVAAVFLHFINTPIVKANNLELSFLLLMSLILCFLCSIAFIGQPSPWSCMVRHTVFGISFALCISCILSKTLVVLMAFKSTLPGNDVMKWFGPKQQRSIVFLSTLIQLIICVLWLVISPPVPAKNTRYQSAKVILECSLGSSIAFCCVFGYIGLLACFCLMLAFLARALPDKFNEAKFITFSMLTFFAVWLTFIPAYVSTHGKYTVAVEVFAILTSSFGLLICIFTPKCYIILLKPEENTRKHLTAK</sequence>
<dbReference type="InterPro" id="IPR004073">
    <property type="entry name" value="GPCR_3_vmron_rcpt_2"/>
</dbReference>
<dbReference type="InterPro" id="IPR028082">
    <property type="entry name" value="Peripla_BP_I"/>
</dbReference>
<dbReference type="OMA" id="LIWTKES"/>
<evidence type="ECO:0000256" key="6">
    <source>
        <dbReference type="ARBA" id="ARBA00022989"/>
    </source>
</evidence>
<name>A0A401T413_CHIPU</name>
<proteinExistence type="inferred from homology"/>
<protein>
    <recommendedName>
        <fullName evidence="14">G-protein coupled receptors family 3 profile domain-containing protein</fullName>
    </recommendedName>
</protein>
<keyword evidence="6 12" id="KW-1133">Transmembrane helix</keyword>
<dbReference type="SUPFAM" id="SSF53822">
    <property type="entry name" value="Periplasmic binding protein-like I"/>
    <property type="match status" value="1"/>
</dbReference>
<dbReference type="Pfam" id="PF07562">
    <property type="entry name" value="NCD3G"/>
    <property type="match status" value="1"/>
</dbReference>
<dbReference type="FunFam" id="2.10.50.30:FF:000002">
    <property type="entry name" value="Vomeronasal 2 receptor, h1"/>
    <property type="match status" value="1"/>
</dbReference>